<comment type="caution">
    <text evidence="8">The sequence shown here is derived from an EMBL/GenBank/DDBJ whole genome shotgun (WGS) entry which is preliminary data.</text>
</comment>
<comment type="caution">
    <text evidence="7">Lacks conserved residue(s) required for the propagation of feature annotation.</text>
</comment>
<dbReference type="Proteomes" id="UP001501459">
    <property type="component" value="Unassembled WGS sequence"/>
</dbReference>
<protein>
    <recommendedName>
        <fullName evidence="7">Homoserine O-acetyltransferase</fullName>
        <shortName evidence="7">HAT</shortName>
        <ecNumber evidence="7">2.3.1.31</ecNumber>
    </recommendedName>
    <alternativeName>
        <fullName evidence="7">Homoserine transacetylase</fullName>
        <shortName evidence="7">HTA</shortName>
    </alternativeName>
</protein>
<feature type="active site" description="Proton acceptor" evidence="7">
    <location>
        <position position="235"/>
    </location>
</feature>
<dbReference type="RefSeq" id="WP_343750511.1">
    <property type="nucleotide sequence ID" value="NZ_BAAADM010000002.1"/>
</dbReference>
<feature type="active site" description="Acyl-thioester intermediate" evidence="7">
    <location>
        <position position="142"/>
    </location>
</feature>
<keyword evidence="5 7" id="KW-0012">Acyltransferase</keyword>
<evidence type="ECO:0000256" key="5">
    <source>
        <dbReference type="ARBA" id="ARBA00023315"/>
    </source>
</evidence>
<dbReference type="EMBL" id="BAAADM010000002">
    <property type="protein sequence ID" value="GAA0428794.1"/>
    <property type="molecule type" value="Genomic_DNA"/>
</dbReference>
<dbReference type="HAMAP" id="MF_00295">
    <property type="entry name" value="MetA_acyltransf"/>
    <property type="match status" value="1"/>
</dbReference>
<comment type="similarity">
    <text evidence="7">Belongs to the MetA family.</text>
</comment>
<comment type="catalytic activity">
    <reaction evidence="6 7">
        <text>L-homoserine + acetyl-CoA = O-acetyl-L-homoserine + CoA</text>
        <dbReference type="Rhea" id="RHEA:13701"/>
        <dbReference type="ChEBI" id="CHEBI:57287"/>
        <dbReference type="ChEBI" id="CHEBI:57288"/>
        <dbReference type="ChEBI" id="CHEBI:57476"/>
        <dbReference type="ChEBI" id="CHEBI:57716"/>
        <dbReference type="EC" id="2.3.1.31"/>
    </reaction>
</comment>
<comment type="function">
    <text evidence="7">Transfers an acetyl group from acetyl-CoA to L-homoserine, forming acetyl-L-homoserine.</text>
</comment>
<evidence type="ECO:0000256" key="6">
    <source>
        <dbReference type="ARBA" id="ARBA00049043"/>
    </source>
</evidence>
<comment type="subcellular location">
    <subcellularLocation>
        <location evidence="7">Cytoplasm</location>
    </subcellularLocation>
</comment>
<evidence type="ECO:0000256" key="2">
    <source>
        <dbReference type="ARBA" id="ARBA00022605"/>
    </source>
</evidence>
<dbReference type="SUPFAM" id="SSF52317">
    <property type="entry name" value="Class I glutamine amidotransferase-like"/>
    <property type="match status" value="1"/>
</dbReference>
<evidence type="ECO:0000313" key="9">
    <source>
        <dbReference type="Proteomes" id="UP001501459"/>
    </source>
</evidence>
<dbReference type="NCBIfam" id="TIGR01001">
    <property type="entry name" value="metA"/>
    <property type="match status" value="1"/>
</dbReference>
<keyword evidence="9" id="KW-1185">Reference proteome</keyword>
<dbReference type="InterPro" id="IPR005697">
    <property type="entry name" value="HST_MetA"/>
</dbReference>
<comment type="pathway">
    <text evidence="7">Amino-acid biosynthesis; L-methionine biosynthesis via de novo pathway; O-acetyl-L-homoserine from L-homoserine: step 1/1.</text>
</comment>
<dbReference type="EC" id="2.3.1.31" evidence="7"/>
<keyword evidence="3 7" id="KW-0808">Transferase</keyword>
<reference evidence="9" key="1">
    <citation type="journal article" date="2019" name="Int. J. Syst. Evol. Microbiol.">
        <title>The Global Catalogue of Microorganisms (GCM) 10K type strain sequencing project: providing services to taxonomists for standard genome sequencing and annotation.</title>
        <authorList>
            <consortium name="The Broad Institute Genomics Platform"/>
            <consortium name="The Broad Institute Genome Sequencing Center for Infectious Disease"/>
            <person name="Wu L."/>
            <person name="Ma J."/>
        </authorList>
    </citation>
    <scope>NUCLEOTIDE SEQUENCE [LARGE SCALE GENOMIC DNA]</scope>
    <source>
        <strain evidence="9">JCM 12149</strain>
    </source>
</reference>
<keyword evidence="4 7" id="KW-0486">Methionine biosynthesis</keyword>
<keyword evidence="2 7" id="KW-0028">Amino-acid biosynthesis</keyword>
<feature type="active site" evidence="7">
    <location>
        <position position="237"/>
    </location>
</feature>
<feature type="site" description="Important for acyl-CoA specificity" evidence="7">
    <location>
        <position position="111"/>
    </location>
</feature>
<dbReference type="Gene3D" id="3.40.50.880">
    <property type="match status" value="1"/>
</dbReference>
<keyword evidence="1 7" id="KW-0963">Cytoplasm</keyword>
<evidence type="ECO:0000256" key="7">
    <source>
        <dbReference type="HAMAP-Rule" id="MF_00295"/>
    </source>
</evidence>
<sequence>MPINVPKDLPAQEALREEKIFVMDEGRAVTQDIRPLNILIINLMPEKEKTELQILRLLGNTPLQINITFLRMATHKPKTTSEYHLDNFYKTFADVKHRRFDGMIITGAPIEHLQFEDVNYWEELTDIMEWSNDHVTSSLHVCWGAQAALYYHYGIDKFPLSNKVFGIFQHRLMDPKNKLLRGFDEVFNGPHSRYTDVPTDKIANHPELSLLATTFANETFITMSNDAKHIMVTGHLEYDATTLADEYERDLEKGLKIDMPQNYFPNNDVNERPLNTWRSHSHLLFSNWLNYFVYQQTPFVWG</sequence>
<dbReference type="PANTHER" id="PTHR20919">
    <property type="entry name" value="HOMOSERINE O-SUCCINYLTRANSFERASE"/>
    <property type="match status" value="1"/>
</dbReference>
<dbReference type="CDD" id="cd03131">
    <property type="entry name" value="GATase1_HTS"/>
    <property type="match status" value="1"/>
</dbReference>
<proteinExistence type="inferred from homology"/>
<evidence type="ECO:0000256" key="4">
    <source>
        <dbReference type="ARBA" id="ARBA00023167"/>
    </source>
</evidence>
<feature type="binding site" evidence="7">
    <location>
        <position position="163"/>
    </location>
    <ligand>
        <name>substrate</name>
    </ligand>
</feature>
<feature type="binding site" evidence="7">
    <location>
        <position position="192"/>
    </location>
    <ligand>
        <name>substrate</name>
    </ligand>
</feature>
<gene>
    <name evidence="8" type="primary">metA</name>
    <name evidence="7" type="synonym">metAA</name>
    <name evidence="8" type="ORF">GCM10008983_01420</name>
</gene>
<feature type="site" description="Important for substrate specificity" evidence="7">
    <location>
        <position position="192"/>
    </location>
</feature>
<dbReference type="PANTHER" id="PTHR20919:SF0">
    <property type="entry name" value="HOMOSERINE O-SUCCINYLTRANSFERASE"/>
    <property type="match status" value="1"/>
</dbReference>
<feature type="binding site" evidence="7">
    <location>
        <position position="249"/>
    </location>
    <ligand>
        <name>substrate</name>
    </ligand>
</feature>
<accession>A0ABP3IV86</accession>
<evidence type="ECO:0000313" key="8">
    <source>
        <dbReference type="EMBL" id="GAA0428794.1"/>
    </source>
</evidence>
<name>A0ABP3IV86_9BACI</name>
<evidence type="ECO:0000256" key="1">
    <source>
        <dbReference type="ARBA" id="ARBA00022490"/>
    </source>
</evidence>
<evidence type="ECO:0000256" key="3">
    <source>
        <dbReference type="ARBA" id="ARBA00022679"/>
    </source>
</evidence>
<dbReference type="InterPro" id="IPR029062">
    <property type="entry name" value="Class_I_gatase-like"/>
</dbReference>
<organism evidence="8 9">
    <name type="scientific">Lentibacillus halophilus</name>
    <dbReference type="NCBI Taxonomy" id="295065"/>
    <lineage>
        <taxon>Bacteria</taxon>
        <taxon>Bacillati</taxon>
        <taxon>Bacillota</taxon>
        <taxon>Bacilli</taxon>
        <taxon>Bacillales</taxon>
        <taxon>Bacillaceae</taxon>
        <taxon>Lentibacillus</taxon>
    </lineage>
</organism>
<dbReference type="Pfam" id="PF04204">
    <property type="entry name" value="HTS"/>
    <property type="match status" value="1"/>
</dbReference>
<dbReference type="InterPro" id="IPR033752">
    <property type="entry name" value="MetA_family"/>
</dbReference>
<dbReference type="PIRSF" id="PIRSF000450">
    <property type="entry name" value="H_ser_succinyltr"/>
    <property type="match status" value="1"/>
</dbReference>